<comment type="caution">
    <text evidence="1">The sequence shown here is derived from an EMBL/GenBank/DDBJ whole genome shotgun (WGS) entry which is preliminary data.</text>
</comment>
<sequence length="92" mass="10627">MAQRQLNIRSDEAAERASALAKRLGKTTTEVVVEALRSYDASARPVDELGMTPEKRRRYESILEIARETRKRIRPEATFDESWMYDENGLPK</sequence>
<accession>A0A849I0G4</accession>
<evidence type="ECO:0000313" key="2">
    <source>
        <dbReference type="Proteomes" id="UP000564885"/>
    </source>
</evidence>
<protein>
    <submittedName>
        <fullName evidence="1">Type II toxin-antitoxin system VapB family antitoxin</fullName>
    </submittedName>
</protein>
<dbReference type="Pfam" id="PF07704">
    <property type="entry name" value="PSK_trans_fac"/>
    <property type="match status" value="1"/>
</dbReference>
<organism evidence="1 2">
    <name type="scientific">Enterovirga aerilata</name>
    <dbReference type="NCBI Taxonomy" id="2730920"/>
    <lineage>
        <taxon>Bacteria</taxon>
        <taxon>Pseudomonadati</taxon>
        <taxon>Pseudomonadota</taxon>
        <taxon>Alphaproteobacteria</taxon>
        <taxon>Hyphomicrobiales</taxon>
        <taxon>Methylobacteriaceae</taxon>
        <taxon>Enterovirga</taxon>
    </lineage>
</organism>
<keyword evidence="2" id="KW-1185">Reference proteome</keyword>
<dbReference type="Proteomes" id="UP000564885">
    <property type="component" value="Unassembled WGS sequence"/>
</dbReference>
<proteinExistence type="predicted"/>
<dbReference type="RefSeq" id="WP_171216420.1">
    <property type="nucleotide sequence ID" value="NZ_JABEPP010000001.1"/>
</dbReference>
<evidence type="ECO:0000313" key="1">
    <source>
        <dbReference type="EMBL" id="NNM70891.1"/>
    </source>
</evidence>
<dbReference type="InterPro" id="IPR011660">
    <property type="entry name" value="VapB-like"/>
</dbReference>
<dbReference type="AlphaFoldDB" id="A0A849I0G4"/>
<reference evidence="1 2" key="1">
    <citation type="submission" date="2020-04" db="EMBL/GenBank/DDBJ databases">
        <title>Enterovirga sp. isolate from soil.</title>
        <authorList>
            <person name="Chea S."/>
            <person name="Kim D.-U."/>
        </authorList>
    </citation>
    <scope>NUCLEOTIDE SEQUENCE [LARGE SCALE GENOMIC DNA]</scope>
    <source>
        <strain evidence="1 2">DB1703</strain>
    </source>
</reference>
<dbReference type="EMBL" id="JABEPP010000001">
    <property type="protein sequence ID" value="NNM70891.1"/>
    <property type="molecule type" value="Genomic_DNA"/>
</dbReference>
<name>A0A849I0G4_9HYPH</name>
<gene>
    <name evidence="1" type="ORF">HJG44_00590</name>
</gene>